<comment type="caution">
    <text evidence="1">The sequence shown here is derived from an EMBL/GenBank/DDBJ whole genome shotgun (WGS) entry which is preliminary data.</text>
</comment>
<dbReference type="OrthoDB" id="5324718at2"/>
<proteinExistence type="predicted"/>
<evidence type="ECO:0008006" key="3">
    <source>
        <dbReference type="Google" id="ProtNLM"/>
    </source>
</evidence>
<dbReference type="EMBL" id="NXLX01000009">
    <property type="protein sequence ID" value="RDU73611.1"/>
    <property type="molecule type" value="Genomic_DNA"/>
</dbReference>
<dbReference type="Proteomes" id="UP000256695">
    <property type="component" value="Unassembled WGS sequence"/>
</dbReference>
<sequence>MKLKIFLFSCISALMLSGCGVLNFEESKAQSQKCQTPYVLIKTPNIHVQENDLQIKEEEVLDTLKTLMEDACIAISQNDDAYDLDITYSSSLSAQSKENITSVAQENIAKVKITLTLKKDRSSRIFNSEQALQINGKKILGIGQNAQITDKDKQKLLQEAIKRAYLQAINSMR</sequence>
<gene>
    <name evidence="1" type="ORF">CQA57_04735</name>
</gene>
<protein>
    <recommendedName>
        <fullName evidence="3">Lipoprotein</fullName>
    </recommendedName>
</protein>
<dbReference type="PROSITE" id="PS51257">
    <property type="entry name" value="PROKAR_LIPOPROTEIN"/>
    <property type="match status" value="1"/>
</dbReference>
<evidence type="ECO:0000313" key="2">
    <source>
        <dbReference type="Proteomes" id="UP000256695"/>
    </source>
</evidence>
<dbReference type="RefSeq" id="WP_115579083.1">
    <property type="nucleotide sequence ID" value="NZ_NXLX01000009.1"/>
</dbReference>
<keyword evidence="2" id="KW-1185">Reference proteome</keyword>
<accession>A0A3D8J9P6</accession>
<organism evidence="1 2">
    <name type="scientific">Helicobacter anseris</name>
    <dbReference type="NCBI Taxonomy" id="375926"/>
    <lineage>
        <taxon>Bacteria</taxon>
        <taxon>Pseudomonadati</taxon>
        <taxon>Campylobacterota</taxon>
        <taxon>Epsilonproteobacteria</taxon>
        <taxon>Campylobacterales</taxon>
        <taxon>Helicobacteraceae</taxon>
        <taxon>Helicobacter</taxon>
    </lineage>
</organism>
<evidence type="ECO:0000313" key="1">
    <source>
        <dbReference type="EMBL" id="RDU73611.1"/>
    </source>
</evidence>
<name>A0A3D8J9P6_9HELI</name>
<reference evidence="1 2" key="1">
    <citation type="submission" date="2018-04" db="EMBL/GenBank/DDBJ databases">
        <title>Novel Campyloabacter and Helicobacter Species and Strains.</title>
        <authorList>
            <person name="Mannion A.J."/>
            <person name="Shen Z."/>
            <person name="Fox J.G."/>
        </authorList>
    </citation>
    <scope>NUCLEOTIDE SEQUENCE [LARGE SCALE GENOMIC DNA]</scope>
    <source>
        <strain evidence="1 2">MIT 04-9362</strain>
    </source>
</reference>
<dbReference type="AlphaFoldDB" id="A0A3D8J9P6"/>